<feature type="compositionally biased region" description="Low complexity" evidence="1">
    <location>
        <begin position="415"/>
        <end position="424"/>
    </location>
</feature>
<name>A0A1B5Z901_TRISU</name>
<dbReference type="OrthoDB" id="1750196at2759"/>
<dbReference type="EMBL" id="BCLP01042261">
    <property type="protein sequence ID" value="GAU10597.1"/>
    <property type="molecule type" value="Genomic_DNA"/>
</dbReference>
<gene>
    <name evidence="3" type="ORF">TSUD_418200</name>
</gene>
<feature type="domain" description="Retrotransposon gag" evidence="2">
    <location>
        <begin position="223"/>
        <end position="312"/>
    </location>
</feature>
<dbReference type="AlphaFoldDB" id="A0A1B5Z901"/>
<accession>A0A1B5Z901</accession>
<sequence length="1027" mass="115067">ELHREVTTLRAEVEKLTAMVTSLVAAQNQPLTPPPQATVIYEIVSAPVPVVPVNAHQHVMPEGYPWGMPMNFNEGLRPQVPEVPTPTLPHATVVPQPGTTLPRVTMCVPQSTMTIPASVAHTVPYVSEQVYHAEDPETYGRMDNLQDQFDKMQLEIKALRGKDLFGKNAHDLCLVPNVRIPPKFKVPEFEKYKGNSCPQSHLVMYARKMSTQTDNHQLLVHYFQDSLTGAALKWYMGLDGAKIQTFNDLGEAFVRQYKYNLDMAPDRDQLRDMSQKDKESFKEYAQRWREIAAQICPPLEKKEMTKIFLNTLDSFYYERMIASAPSDFTEMVNMGMRLEEGVRQGRLVRESVPVNSTKRFGSNFARRKESEVSMVAHGQHQRPYMGYQHVAAVSPVPQNQPYQPQMTQRPPSHYPPLYQQTYPQQPYPQQPQIRPQTPQQPYNYPNRTQRNPSFDPIPMKYADLLPALLAKKFVQTRPPPPAPAVLPTWYRSDLTCAFHQGAPGHDVERCYAFKKAVQELIHNKVLSFKDENPNVRNNLLPNHGSSVHFIQSCQETSTILSVKDIKTPLVPIHSKMCEAKLFSHDHATCEECLKNPQGCSRVQEDIQRLMDKGELVVTKKSEDVCVIVPEFNVSDRLEMIYNSGEPTVTPLVICLPGPMPYTSLRAVPYRYDATMLQNGVETPIPPLISVDNIANNSKILRSGRILPGVVQGKTGSPRSEYKIVDQLLQTPSKISILSLLMNSDAHRDALMKVLDQAYVDHDVTLGQFGSIVGNVTACNNLSFSDEELPEKGRDHNLALQISVICKSDALSNVLVDTGSSLNVMSKFTLDKLAYCGAPLRPSALIVKAFDGCLLGRPWIHEAGAVTSTLHQKLKFVREGKLVKLNGEEALLVSHLSAFSYISADVRDGTSFQGLSIEEKRSKKGKTFMSSAKDAQREVQQMSHLKWGKLLQMPKRRHMEGLGSAPSTGTVNSNKGTFVSAEPIHTPPETNAIIEDKVEEEQPSFVIPGGIFRNWVVVDVPSVTPLSK</sequence>
<comment type="caution">
    <text evidence="3">The sequence shown here is derived from an EMBL/GenBank/DDBJ whole genome shotgun (WGS) entry which is preliminary data.</text>
</comment>
<dbReference type="Proteomes" id="UP000242715">
    <property type="component" value="Unassembled WGS sequence"/>
</dbReference>
<feature type="non-terminal residue" evidence="3">
    <location>
        <position position="1"/>
    </location>
</feature>
<proteinExistence type="predicted"/>
<keyword evidence="4" id="KW-1185">Reference proteome</keyword>
<reference evidence="4" key="1">
    <citation type="journal article" date="2017" name="Front. Plant Sci.">
        <title>Climate Clever Clovers: New Paradigm to Reduce the Environmental Footprint of Ruminants by Breeding Low Methanogenic Forages Utilizing Haplotype Variation.</title>
        <authorList>
            <person name="Kaur P."/>
            <person name="Appels R."/>
            <person name="Bayer P.E."/>
            <person name="Keeble-Gagnere G."/>
            <person name="Wang J."/>
            <person name="Hirakawa H."/>
            <person name="Shirasawa K."/>
            <person name="Vercoe P."/>
            <person name="Stefanova K."/>
            <person name="Durmic Z."/>
            <person name="Nichols P."/>
            <person name="Revell C."/>
            <person name="Isobe S.N."/>
            <person name="Edwards D."/>
            <person name="Erskine W."/>
        </authorList>
    </citation>
    <scope>NUCLEOTIDE SEQUENCE [LARGE SCALE GENOMIC DNA]</scope>
    <source>
        <strain evidence="4">cv. Daliak</strain>
    </source>
</reference>
<feature type="compositionally biased region" description="Low complexity" evidence="1">
    <location>
        <begin position="430"/>
        <end position="446"/>
    </location>
</feature>
<dbReference type="InterPro" id="IPR005162">
    <property type="entry name" value="Retrotrans_gag_dom"/>
</dbReference>
<evidence type="ECO:0000313" key="3">
    <source>
        <dbReference type="EMBL" id="GAU10597.1"/>
    </source>
</evidence>
<evidence type="ECO:0000256" key="1">
    <source>
        <dbReference type="SAM" id="MobiDB-lite"/>
    </source>
</evidence>
<evidence type="ECO:0000313" key="4">
    <source>
        <dbReference type="Proteomes" id="UP000242715"/>
    </source>
</evidence>
<feature type="compositionally biased region" description="Polar residues" evidence="1">
    <location>
        <begin position="397"/>
        <end position="410"/>
    </location>
</feature>
<protein>
    <recommendedName>
        <fullName evidence="2">Retrotransposon gag domain-containing protein</fullName>
    </recommendedName>
</protein>
<evidence type="ECO:0000259" key="2">
    <source>
        <dbReference type="Pfam" id="PF03732"/>
    </source>
</evidence>
<dbReference type="PANTHER" id="PTHR32108">
    <property type="entry name" value="DNA-DIRECTED RNA POLYMERASE SUBUNIT ALPHA"/>
    <property type="match status" value="1"/>
</dbReference>
<dbReference type="PANTHER" id="PTHR32108:SF9">
    <property type="entry name" value="REVERSE TRANSCRIPTASE RNASE H-LIKE DOMAIN-CONTAINING PROTEIN"/>
    <property type="match status" value="1"/>
</dbReference>
<organism evidence="3 4">
    <name type="scientific">Trifolium subterraneum</name>
    <name type="common">Subterranean clover</name>
    <dbReference type="NCBI Taxonomy" id="3900"/>
    <lineage>
        <taxon>Eukaryota</taxon>
        <taxon>Viridiplantae</taxon>
        <taxon>Streptophyta</taxon>
        <taxon>Embryophyta</taxon>
        <taxon>Tracheophyta</taxon>
        <taxon>Spermatophyta</taxon>
        <taxon>Magnoliopsida</taxon>
        <taxon>eudicotyledons</taxon>
        <taxon>Gunneridae</taxon>
        <taxon>Pentapetalae</taxon>
        <taxon>rosids</taxon>
        <taxon>fabids</taxon>
        <taxon>Fabales</taxon>
        <taxon>Fabaceae</taxon>
        <taxon>Papilionoideae</taxon>
        <taxon>50 kb inversion clade</taxon>
        <taxon>NPAAA clade</taxon>
        <taxon>Hologalegina</taxon>
        <taxon>IRL clade</taxon>
        <taxon>Trifolieae</taxon>
        <taxon>Trifolium</taxon>
    </lineage>
</organism>
<feature type="region of interest" description="Disordered" evidence="1">
    <location>
        <begin position="397"/>
        <end position="453"/>
    </location>
</feature>
<dbReference type="Pfam" id="PF03732">
    <property type="entry name" value="Retrotrans_gag"/>
    <property type="match status" value="1"/>
</dbReference>